<dbReference type="Proteomes" id="UP001317532">
    <property type="component" value="Chromosome"/>
</dbReference>
<evidence type="ECO:0000256" key="1">
    <source>
        <dbReference type="SAM" id="Phobius"/>
    </source>
</evidence>
<accession>A0AAN1XVL7</accession>
<organism evidence="2 3">
    <name type="scientific">Vulcanimicrobium alpinum</name>
    <dbReference type="NCBI Taxonomy" id="3016050"/>
    <lineage>
        <taxon>Bacteria</taxon>
        <taxon>Bacillati</taxon>
        <taxon>Vulcanimicrobiota</taxon>
        <taxon>Vulcanimicrobiia</taxon>
        <taxon>Vulcanimicrobiales</taxon>
        <taxon>Vulcanimicrobiaceae</taxon>
        <taxon>Vulcanimicrobium</taxon>
    </lineage>
</organism>
<feature type="transmembrane region" description="Helical" evidence="1">
    <location>
        <begin position="90"/>
        <end position="109"/>
    </location>
</feature>
<dbReference type="KEGG" id="vab:WPS_05320"/>
<name>A0AAN1XVL7_UNVUL</name>
<dbReference type="AlphaFoldDB" id="A0AAN1XVL7"/>
<protein>
    <submittedName>
        <fullName evidence="2">Uncharacterized protein</fullName>
    </submittedName>
</protein>
<keyword evidence="1" id="KW-1133">Transmembrane helix</keyword>
<keyword evidence="1" id="KW-0472">Membrane</keyword>
<keyword evidence="3" id="KW-1185">Reference proteome</keyword>
<proteinExistence type="predicted"/>
<evidence type="ECO:0000313" key="2">
    <source>
        <dbReference type="EMBL" id="BDE05256.1"/>
    </source>
</evidence>
<feature type="transmembrane region" description="Helical" evidence="1">
    <location>
        <begin position="44"/>
        <end position="62"/>
    </location>
</feature>
<dbReference type="EMBL" id="AP025523">
    <property type="protein sequence ID" value="BDE05256.1"/>
    <property type="molecule type" value="Genomic_DNA"/>
</dbReference>
<reference evidence="2 3" key="1">
    <citation type="journal article" date="2022" name="ISME Commun">
        <title>Vulcanimicrobium alpinus gen. nov. sp. nov., the first cultivated representative of the candidate phylum 'Eremiobacterota', is a metabolically versatile aerobic anoxygenic phototroph.</title>
        <authorList>
            <person name="Yabe S."/>
            <person name="Muto K."/>
            <person name="Abe K."/>
            <person name="Yokota A."/>
            <person name="Staudigel H."/>
            <person name="Tebo B.M."/>
        </authorList>
    </citation>
    <scope>NUCLEOTIDE SEQUENCE [LARGE SCALE GENOMIC DNA]</scope>
    <source>
        <strain evidence="2 3">WC8-2</strain>
    </source>
</reference>
<keyword evidence="1" id="KW-0812">Transmembrane</keyword>
<sequence length="116" mass="12652">MMDDDALDRALASLPLEEPSPTLHARILTATIYRPRPMVAMWEVWLIATLAAVAVWLSWAVVSAPSASTRLADLVTDVVNAGGLNSVQTLLWLGTGISAAWWLSVFTTAPRRRIQP</sequence>
<gene>
    <name evidence="2" type="ORF">WPS_05320</name>
</gene>
<evidence type="ECO:0000313" key="3">
    <source>
        <dbReference type="Proteomes" id="UP001317532"/>
    </source>
</evidence>
<dbReference type="RefSeq" id="WP_317996314.1">
    <property type="nucleotide sequence ID" value="NZ_AP025523.1"/>
</dbReference>